<dbReference type="Proteomes" id="UP001152747">
    <property type="component" value="Unassembled WGS sequence"/>
</dbReference>
<accession>A0A9P1I396</accession>
<dbReference type="EMBL" id="CANHGI010000001">
    <property type="protein sequence ID" value="CAI5437951.1"/>
    <property type="molecule type" value="Genomic_DNA"/>
</dbReference>
<dbReference type="InterPro" id="IPR004988">
    <property type="entry name" value="DUF273"/>
</dbReference>
<dbReference type="PANTHER" id="PTHR31562">
    <property type="entry name" value="PROTEIN CBG18972"/>
    <property type="match status" value="1"/>
</dbReference>
<gene>
    <name evidence="2" type="ORF">CAMP_LOCUS588</name>
</gene>
<evidence type="ECO:0000256" key="1">
    <source>
        <dbReference type="SAM" id="Phobius"/>
    </source>
</evidence>
<proteinExistence type="predicted"/>
<evidence type="ECO:0008006" key="4">
    <source>
        <dbReference type="Google" id="ProtNLM"/>
    </source>
</evidence>
<name>A0A9P1I396_9PELO</name>
<dbReference type="PANTHER" id="PTHR31562:SF9">
    <property type="entry name" value="GLYCOSYLTRANSFERASE FAMILY 8 PROTEIN"/>
    <property type="match status" value="1"/>
</dbReference>
<keyword evidence="1" id="KW-1133">Transmembrane helix</keyword>
<protein>
    <recommendedName>
        <fullName evidence="4">Nucleotide-diphospho-sugar transferase domain-containing protein</fullName>
    </recommendedName>
</protein>
<keyword evidence="3" id="KW-1185">Reference proteome</keyword>
<sequence>MRLRSILYLFPIFLLFLLLIVICIDFSDRNDLRKGPSFPISRQNVDYKDDILIVMVVKNLEDAEIEYSIALNSVRCYAKMQKYTFELIESSNFDKICTQSDFMFQRHCIVAEVLKSSGKDWVLFLDADMAVVNPNVRIEEYLSTHDLTFYDRFVNWEIAAGSYIVRNSQYSYDFLRKFADFENFLPTNSFHGTDNGAIHVYIQQLFYPNLSENAKICMRIWEKSRGFDDLYTFEACIRAIMGESREFGDGKLRILGKGSGWVRDIWLSDSEWSQQRDFMLHGLKKENRIPWSQGYLTNFVFSNFNWRSPFKSSFDLEKCETNTENWKLKYDSNLIVSSTKIERYLERKYVEIEKKRWKFMSFVSDYL</sequence>
<evidence type="ECO:0000313" key="3">
    <source>
        <dbReference type="Proteomes" id="UP001152747"/>
    </source>
</evidence>
<organism evidence="2 3">
    <name type="scientific">Caenorhabditis angaria</name>
    <dbReference type="NCBI Taxonomy" id="860376"/>
    <lineage>
        <taxon>Eukaryota</taxon>
        <taxon>Metazoa</taxon>
        <taxon>Ecdysozoa</taxon>
        <taxon>Nematoda</taxon>
        <taxon>Chromadorea</taxon>
        <taxon>Rhabditida</taxon>
        <taxon>Rhabditina</taxon>
        <taxon>Rhabditomorpha</taxon>
        <taxon>Rhabditoidea</taxon>
        <taxon>Rhabditidae</taxon>
        <taxon>Peloderinae</taxon>
        <taxon>Caenorhabditis</taxon>
    </lineage>
</organism>
<dbReference type="Gene3D" id="3.90.550.10">
    <property type="entry name" value="Spore Coat Polysaccharide Biosynthesis Protein SpsA, Chain A"/>
    <property type="match status" value="1"/>
</dbReference>
<keyword evidence="1" id="KW-0472">Membrane</keyword>
<keyword evidence="1" id="KW-0812">Transmembrane</keyword>
<comment type="caution">
    <text evidence="2">The sequence shown here is derived from an EMBL/GenBank/DDBJ whole genome shotgun (WGS) entry which is preliminary data.</text>
</comment>
<dbReference type="InterPro" id="IPR029044">
    <property type="entry name" value="Nucleotide-diphossugar_trans"/>
</dbReference>
<dbReference type="OrthoDB" id="407658at2759"/>
<dbReference type="Pfam" id="PF03314">
    <property type="entry name" value="DUF273"/>
    <property type="match status" value="1"/>
</dbReference>
<reference evidence="2" key="1">
    <citation type="submission" date="2022-11" db="EMBL/GenBank/DDBJ databases">
        <authorList>
            <person name="Kikuchi T."/>
        </authorList>
    </citation>
    <scope>NUCLEOTIDE SEQUENCE</scope>
    <source>
        <strain evidence="2">PS1010</strain>
    </source>
</reference>
<feature type="transmembrane region" description="Helical" evidence="1">
    <location>
        <begin position="6"/>
        <end position="24"/>
    </location>
</feature>
<dbReference type="AlphaFoldDB" id="A0A9P1I396"/>
<evidence type="ECO:0000313" key="2">
    <source>
        <dbReference type="EMBL" id="CAI5437951.1"/>
    </source>
</evidence>